<dbReference type="EMBL" id="SMKA01000045">
    <property type="protein sequence ID" value="TDC30460.1"/>
    <property type="molecule type" value="Genomic_DNA"/>
</dbReference>
<evidence type="ECO:0008006" key="4">
    <source>
        <dbReference type="Google" id="ProtNLM"/>
    </source>
</evidence>
<feature type="region of interest" description="Disordered" evidence="1">
    <location>
        <begin position="1"/>
        <end position="30"/>
    </location>
</feature>
<gene>
    <name evidence="2" type="ORF">E1261_13320</name>
</gene>
<dbReference type="OrthoDB" id="4578410at2"/>
<evidence type="ECO:0000313" key="3">
    <source>
        <dbReference type="Proteomes" id="UP000295075"/>
    </source>
</evidence>
<dbReference type="RefSeq" id="WP_132406362.1">
    <property type="nucleotide sequence ID" value="NZ_SMKA01000045.1"/>
</dbReference>
<feature type="compositionally biased region" description="Low complexity" evidence="1">
    <location>
        <begin position="12"/>
        <end position="30"/>
    </location>
</feature>
<reference evidence="2 3" key="1">
    <citation type="submission" date="2019-03" db="EMBL/GenBank/DDBJ databases">
        <title>Draft genome sequences of novel Actinobacteria.</title>
        <authorList>
            <person name="Sahin N."/>
            <person name="Ay H."/>
            <person name="Saygin H."/>
        </authorList>
    </citation>
    <scope>NUCLEOTIDE SEQUENCE [LARGE SCALE GENOMIC DNA]</scope>
    <source>
        <strain evidence="2 3">JCM 30547</strain>
    </source>
</reference>
<protein>
    <recommendedName>
        <fullName evidence="4">WXG100 family type VII secretion target</fullName>
    </recommendedName>
</protein>
<dbReference type="Proteomes" id="UP000295075">
    <property type="component" value="Unassembled WGS sequence"/>
</dbReference>
<dbReference type="AlphaFoldDB" id="A0A4R4Q5U9"/>
<dbReference type="Gene3D" id="1.10.287.1060">
    <property type="entry name" value="ESAT-6-like"/>
    <property type="match status" value="1"/>
</dbReference>
<comment type="caution">
    <text evidence="2">The sequence shown here is derived from an EMBL/GenBank/DDBJ whole genome shotgun (WGS) entry which is preliminary data.</text>
</comment>
<name>A0A4R4Q5U9_9ACTN</name>
<sequence length="112" mass="11755">MASPTDQMHMVTESAQHAATMAASTAESMSGHVTRLSGVVGSVVGGGWHMDQAFAFGNAHQNWADGMAKLIAALNKMSADTTMHMADYEETDTAQAAQLVRTVQTPSFAGIL</sequence>
<dbReference type="InterPro" id="IPR036689">
    <property type="entry name" value="ESAT-6-like_sf"/>
</dbReference>
<dbReference type="Pfam" id="PF06013">
    <property type="entry name" value="WXG100"/>
    <property type="match status" value="1"/>
</dbReference>
<keyword evidence="3" id="KW-1185">Reference proteome</keyword>
<evidence type="ECO:0000256" key="1">
    <source>
        <dbReference type="SAM" id="MobiDB-lite"/>
    </source>
</evidence>
<accession>A0A4R4Q5U9</accession>
<evidence type="ECO:0000313" key="2">
    <source>
        <dbReference type="EMBL" id="TDC30460.1"/>
    </source>
</evidence>
<dbReference type="InterPro" id="IPR010310">
    <property type="entry name" value="T7SS_ESAT-6-like"/>
</dbReference>
<organism evidence="2 3">
    <name type="scientific">Kribbella albertanoniae</name>
    <dbReference type="NCBI Taxonomy" id="1266829"/>
    <lineage>
        <taxon>Bacteria</taxon>
        <taxon>Bacillati</taxon>
        <taxon>Actinomycetota</taxon>
        <taxon>Actinomycetes</taxon>
        <taxon>Propionibacteriales</taxon>
        <taxon>Kribbellaceae</taxon>
        <taxon>Kribbella</taxon>
    </lineage>
</organism>
<dbReference type="SUPFAM" id="SSF140453">
    <property type="entry name" value="EsxAB dimer-like"/>
    <property type="match status" value="1"/>
</dbReference>
<proteinExistence type="predicted"/>